<accession>A0ACA9NFE1</accession>
<gene>
    <name evidence="1" type="ORF">RPERSI_LOCUS7912</name>
</gene>
<feature type="non-terminal residue" evidence="1">
    <location>
        <position position="1"/>
    </location>
</feature>
<dbReference type="Proteomes" id="UP000789920">
    <property type="component" value="Unassembled WGS sequence"/>
</dbReference>
<reference evidence="1" key="1">
    <citation type="submission" date="2021-06" db="EMBL/GenBank/DDBJ databases">
        <authorList>
            <person name="Kallberg Y."/>
            <person name="Tangrot J."/>
            <person name="Rosling A."/>
        </authorList>
    </citation>
    <scope>NUCLEOTIDE SEQUENCE</scope>
    <source>
        <strain evidence="1">MA461A</strain>
    </source>
</reference>
<keyword evidence="2" id="KW-1185">Reference proteome</keyword>
<proteinExistence type="predicted"/>
<comment type="caution">
    <text evidence="1">The sequence shown here is derived from an EMBL/GenBank/DDBJ whole genome shotgun (WGS) entry which is preliminary data.</text>
</comment>
<evidence type="ECO:0000313" key="1">
    <source>
        <dbReference type="EMBL" id="CAG8652026.1"/>
    </source>
</evidence>
<name>A0ACA9NFE1_9GLOM</name>
<organism evidence="1 2">
    <name type="scientific">Racocetra persica</name>
    <dbReference type="NCBI Taxonomy" id="160502"/>
    <lineage>
        <taxon>Eukaryota</taxon>
        <taxon>Fungi</taxon>
        <taxon>Fungi incertae sedis</taxon>
        <taxon>Mucoromycota</taxon>
        <taxon>Glomeromycotina</taxon>
        <taxon>Glomeromycetes</taxon>
        <taxon>Diversisporales</taxon>
        <taxon>Gigasporaceae</taxon>
        <taxon>Racocetra</taxon>
    </lineage>
</organism>
<evidence type="ECO:0000313" key="2">
    <source>
        <dbReference type="Proteomes" id="UP000789920"/>
    </source>
</evidence>
<dbReference type="EMBL" id="CAJVQC010013868">
    <property type="protein sequence ID" value="CAG8652026.1"/>
    <property type="molecule type" value="Genomic_DNA"/>
</dbReference>
<protein>
    <submittedName>
        <fullName evidence="1">32367_t:CDS:1</fullName>
    </submittedName>
</protein>
<feature type="non-terminal residue" evidence="1">
    <location>
        <position position="230"/>
    </location>
</feature>
<sequence>HYRSISNNTINNSDLCYKNVVRFKKLLDTLHYKDPVVTMTDCTKVKSGLQFFSSLGCIVGSTLNQNDCIIKTYDDIYDKVSLSKFSPVIVVLISNINDNGKKIFALYQKLIEIATNLELYIISIRLDSTITEFQAQNLLQATKTKYRVQYQNLQFAKNTTMSDAHLLTFENSIVYFDHLLELSLKEDSVMYKQDIKKLDYQDDNIAYRVFCSNNLAQVLDNEEALLSELQ</sequence>